<proteinExistence type="predicted"/>
<feature type="region of interest" description="Disordered" evidence="1">
    <location>
        <begin position="51"/>
        <end position="85"/>
    </location>
</feature>
<dbReference type="EMBL" id="BMMM01000013">
    <property type="protein sequence ID" value="GGN79173.1"/>
    <property type="molecule type" value="Genomic_DNA"/>
</dbReference>
<evidence type="ECO:0000256" key="1">
    <source>
        <dbReference type="SAM" id="MobiDB-lite"/>
    </source>
</evidence>
<comment type="caution">
    <text evidence="2">The sequence shown here is derived from an EMBL/GenBank/DDBJ whole genome shotgun (WGS) entry which is preliminary data.</text>
</comment>
<evidence type="ECO:0000313" key="3">
    <source>
        <dbReference type="Proteomes" id="UP000600365"/>
    </source>
</evidence>
<feature type="region of interest" description="Disordered" evidence="1">
    <location>
        <begin position="98"/>
        <end position="121"/>
    </location>
</feature>
<feature type="compositionally biased region" description="Gly residues" evidence="1">
    <location>
        <begin position="112"/>
        <end position="121"/>
    </location>
</feature>
<keyword evidence="3" id="KW-1185">Reference proteome</keyword>
<organism evidence="2 3">
    <name type="scientific">Streptomyces albiflavescens</name>
    <dbReference type="NCBI Taxonomy" id="1623582"/>
    <lineage>
        <taxon>Bacteria</taxon>
        <taxon>Bacillati</taxon>
        <taxon>Actinomycetota</taxon>
        <taxon>Actinomycetes</taxon>
        <taxon>Kitasatosporales</taxon>
        <taxon>Streptomycetaceae</taxon>
        <taxon>Streptomyces</taxon>
    </lineage>
</organism>
<name>A0A917YB49_9ACTN</name>
<dbReference type="Proteomes" id="UP000600365">
    <property type="component" value="Unassembled WGS sequence"/>
</dbReference>
<dbReference type="AlphaFoldDB" id="A0A917YB49"/>
<protein>
    <submittedName>
        <fullName evidence="2">Uncharacterized protein</fullName>
    </submittedName>
</protein>
<evidence type="ECO:0000313" key="2">
    <source>
        <dbReference type="EMBL" id="GGN79173.1"/>
    </source>
</evidence>
<accession>A0A917YB49</accession>
<reference evidence="2 3" key="1">
    <citation type="journal article" date="2014" name="Int. J. Syst. Evol. Microbiol.">
        <title>Complete genome sequence of Corynebacterium casei LMG S-19264T (=DSM 44701T), isolated from a smear-ripened cheese.</title>
        <authorList>
            <consortium name="US DOE Joint Genome Institute (JGI-PGF)"/>
            <person name="Walter F."/>
            <person name="Albersmeier A."/>
            <person name="Kalinowski J."/>
            <person name="Ruckert C."/>
        </authorList>
    </citation>
    <scope>NUCLEOTIDE SEQUENCE [LARGE SCALE GENOMIC DNA]</scope>
    <source>
        <strain evidence="2 3">CGMCC 4.7111</strain>
    </source>
</reference>
<gene>
    <name evidence="2" type="ORF">GCM10011579_063240</name>
</gene>
<sequence>MDNARLYGRERTAALAVQTERAQHFTPGHQRDGQIGVDVRCTQDLGGMGVRGDASHHRGVHTRHQDRPGFPDALGDDPGAAVGGRLTDRVRGVDGVREVPGRYGQRPELGLGVTGDRGGGGQPEDAALGVLDAVVRLRVRPLLGLG</sequence>